<dbReference type="InterPro" id="IPR010619">
    <property type="entry name" value="ThrE-like_N"/>
</dbReference>
<evidence type="ECO:0000256" key="5">
    <source>
        <dbReference type="ARBA" id="ARBA00023136"/>
    </source>
</evidence>
<organism evidence="9 10">
    <name type="scientific">Candidatus Blautia merdavium</name>
    <dbReference type="NCBI Taxonomy" id="2838494"/>
    <lineage>
        <taxon>Bacteria</taxon>
        <taxon>Bacillati</taxon>
        <taxon>Bacillota</taxon>
        <taxon>Clostridia</taxon>
        <taxon>Lachnospirales</taxon>
        <taxon>Lachnospiraceae</taxon>
        <taxon>Blautia</taxon>
    </lineage>
</organism>
<protein>
    <submittedName>
        <fullName evidence="9">Threonine/serine exporter family protein</fullName>
    </submittedName>
</protein>
<evidence type="ECO:0000259" key="8">
    <source>
        <dbReference type="Pfam" id="PF06738"/>
    </source>
</evidence>
<evidence type="ECO:0000313" key="9">
    <source>
        <dbReference type="EMBL" id="HJC64995.1"/>
    </source>
</evidence>
<dbReference type="GO" id="GO:0015744">
    <property type="term" value="P:succinate transport"/>
    <property type="evidence" value="ECO:0007669"/>
    <property type="project" value="TreeGrafter"/>
</dbReference>
<dbReference type="GO" id="GO:0022857">
    <property type="term" value="F:transmembrane transporter activity"/>
    <property type="evidence" value="ECO:0007669"/>
    <property type="project" value="InterPro"/>
</dbReference>
<evidence type="ECO:0000256" key="1">
    <source>
        <dbReference type="ARBA" id="ARBA00004651"/>
    </source>
</evidence>
<evidence type="ECO:0000256" key="4">
    <source>
        <dbReference type="ARBA" id="ARBA00022989"/>
    </source>
</evidence>
<dbReference type="EMBL" id="DWVZ01000225">
    <property type="protein sequence ID" value="HJC64995.1"/>
    <property type="molecule type" value="Genomic_DNA"/>
</dbReference>
<evidence type="ECO:0000256" key="3">
    <source>
        <dbReference type="ARBA" id="ARBA00022692"/>
    </source>
</evidence>
<dbReference type="PANTHER" id="PTHR34390">
    <property type="entry name" value="UPF0442 PROTEIN YJJB-RELATED"/>
    <property type="match status" value="1"/>
</dbReference>
<feature type="transmembrane region" description="Helical" evidence="7">
    <location>
        <begin position="171"/>
        <end position="190"/>
    </location>
</feature>
<dbReference type="AlphaFoldDB" id="A0A9D2PTI6"/>
<keyword evidence="4 7" id="KW-1133">Transmembrane helix</keyword>
<feature type="transmembrane region" description="Helical" evidence="7">
    <location>
        <begin position="118"/>
        <end position="136"/>
    </location>
</feature>
<dbReference type="Proteomes" id="UP000823886">
    <property type="component" value="Unassembled WGS sequence"/>
</dbReference>
<comment type="caution">
    <text evidence="9">The sequence shown here is derived from an EMBL/GenBank/DDBJ whole genome shotgun (WGS) entry which is preliminary data.</text>
</comment>
<keyword evidence="3 7" id="KW-0812">Transmembrane</keyword>
<accession>A0A9D2PTI6</accession>
<proteinExistence type="inferred from homology"/>
<reference evidence="9" key="2">
    <citation type="submission" date="2021-04" db="EMBL/GenBank/DDBJ databases">
        <authorList>
            <person name="Gilroy R."/>
        </authorList>
    </citation>
    <scope>NUCLEOTIDE SEQUENCE</scope>
    <source>
        <strain evidence="9">ChiBcec2-3848</strain>
    </source>
</reference>
<dbReference type="InterPro" id="IPR050539">
    <property type="entry name" value="ThrE_Dicarb/AminoAcid_Exp"/>
</dbReference>
<keyword evidence="5 7" id="KW-0472">Membrane</keyword>
<comment type="subcellular location">
    <subcellularLocation>
        <location evidence="1">Cell membrane</location>
        <topology evidence="1">Multi-pass membrane protein</topology>
    </subcellularLocation>
</comment>
<evidence type="ECO:0000256" key="6">
    <source>
        <dbReference type="ARBA" id="ARBA00034125"/>
    </source>
</evidence>
<feature type="transmembrane region" description="Helical" evidence="7">
    <location>
        <begin position="142"/>
        <end position="159"/>
    </location>
</feature>
<evidence type="ECO:0000313" key="10">
    <source>
        <dbReference type="Proteomes" id="UP000823886"/>
    </source>
</evidence>
<evidence type="ECO:0000256" key="7">
    <source>
        <dbReference type="SAM" id="Phobius"/>
    </source>
</evidence>
<feature type="transmembrane region" description="Helical" evidence="7">
    <location>
        <begin position="228"/>
        <end position="252"/>
    </location>
</feature>
<keyword evidence="2" id="KW-1003">Cell membrane</keyword>
<name>A0A9D2PTI6_9FIRM</name>
<feature type="domain" description="Threonine/serine exporter-like N-terminal" evidence="8">
    <location>
        <begin position="10"/>
        <end position="251"/>
    </location>
</feature>
<dbReference type="GO" id="GO:0005886">
    <property type="term" value="C:plasma membrane"/>
    <property type="evidence" value="ECO:0007669"/>
    <property type="project" value="UniProtKB-SubCell"/>
</dbReference>
<sequence length="261" mass="27984">MENYDKKILDLAMEAGRILLDAGAEIFRVEETIERIAGAYGIQKCSTFVLSTGIFVTAENEEGEIYASVRHIPFTGAKLHRIAAVNQLSRKIVEGTYTLQEAEEELAKIKDMPGKKPLTRIFAAGVGSGAFCYLLGGGAGDMLAAFLSAFLLYAVLVALERREKQTSKIVVNMIGGFCVSLFSVIFYRMGLGNAPGSILVGSVMPLVPGVSLVNAVRDFADSDYIGGGVRFLDALMVALGVAIGVGITYTIYYRMTGGILL</sequence>
<comment type="similarity">
    <text evidence="6">Belongs to the ThrE exporter (TC 2.A.79) family.</text>
</comment>
<gene>
    <name evidence="9" type="ORF">H9753_15485</name>
</gene>
<dbReference type="Pfam" id="PF06738">
    <property type="entry name" value="ThrE"/>
    <property type="match status" value="1"/>
</dbReference>
<dbReference type="PANTHER" id="PTHR34390:SF2">
    <property type="entry name" value="SUCCINATE TRANSPORTER SUBUNIT YJJP-RELATED"/>
    <property type="match status" value="1"/>
</dbReference>
<reference evidence="9" key="1">
    <citation type="journal article" date="2021" name="PeerJ">
        <title>Extensive microbial diversity within the chicken gut microbiome revealed by metagenomics and culture.</title>
        <authorList>
            <person name="Gilroy R."/>
            <person name="Ravi A."/>
            <person name="Getino M."/>
            <person name="Pursley I."/>
            <person name="Horton D.L."/>
            <person name="Alikhan N.F."/>
            <person name="Baker D."/>
            <person name="Gharbi K."/>
            <person name="Hall N."/>
            <person name="Watson M."/>
            <person name="Adriaenssens E.M."/>
            <person name="Foster-Nyarko E."/>
            <person name="Jarju S."/>
            <person name="Secka A."/>
            <person name="Antonio M."/>
            <person name="Oren A."/>
            <person name="Chaudhuri R.R."/>
            <person name="La Ragione R."/>
            <person name="Hildebrand F."/>
            <person name="Pallen M.J."/>
        </authorList>
    </citation>
    <scope>NUCLEOTIDE SEQUENCE</scope>
    <source>
        <strain evidence="9">ChiBcec2-3848</strain>
    </source>
</reference>
<evidence type="ECO:0000256" key="2">
    <source>
        <dbReference type="ARBA" id="ARBA00022475"/>
    </source>
</evidence>